<evidence type="ECO:0000256" key="10">
    <source>
        <dbReference type="ARBA" id="ARBA00023180"/>
    </source>
</evidence>
<comment type="subcellular location">
    <subcellularLocation>
        <location evidence="2">Endomembrane system</location>
    </subcellularLocation>
    <subcellularLocation>
        <location evidence="1">Membrane</location>
        <topology evidence="1">Single-pass membrane protein</topology>
    </subcellularLocation>
</comment>
<dbReference type="PROSITE" id="PS50068">
    <property type="entry name" value="LDLRA_2"/>
    <property type="match status" value="4"/>
</dbReference>
<dbReference type="GO" id="GO:0005886">
    <property type="term" value="C:plasma membrane"/>
    <property type="evidence" value="ECO:0007669"/>
    <property type="project" value="TreeGrafter"/>
</dbReference>
<feature type="disulfide bond" evidence="11">
    <location>
        <begin position="165"/>
        <end position="183"/>
    </location>
</feature>
<sequence>MVSVYHERGCVTATMTVGTIATRLIVHIRTAPPSCSPVEMGSALSPIGGATLTRIALMGAMRRIAALLAIAYGVCAKGQFQCANMRCISERWRCDQEDDCKDGSDERNCATRTPPVSCKGGEFQCVKDAMCIPSSWRCDGEKDCADNSDETSCVAVKCESWQFKCKNNRCIFMSWRCDGDNDCGEDDPSDEENCTATHEPTERPPDMPFLPTNSCNSWMFTCSNHKCVPYWWKCDGVDDCGDKSDEIGCGDLVTTLTPSSSTPSPHSFTCKENEFRCYTGAHFGSDIL</sequence>
<evidence type="ECO:0000256" key="9">
    <source>
        <dbReference type="ARBA" id="ARBA00023170"/>
    </source>
</evidence>
<gene>
    <name evidence="12" type="ORF">TMSB3V08_LOCUS8629</name>
</gene>
<dbReference type="InterPro" id="IPR051221">
    <property type="entry name" value="LDLR-related"/>
</dbReference>
<keyword evidence="5" id="KW-0677">Repeat</keyword>
<dbReference type="GO" id="GO:0043235">
    <property type="term" value="C:receptor complex"/>
    <property type="evidence" value="ECO:0007669"/>
    <property type="project" value="TreeGrafter"/>
</dbReference>
<protein>
    <submittedName>
        <fullName evidence="12">Uncharacterized protein</fullName>
    </submittedName>
</protein>
<keyword evidence="6" id="KW-1133">Transmembrane helix</keyword>
<dbReference type="FunFam" id="4.10.400.10:FF:000002">
    <property type="entry name" value="Low-density lipoprotein receptor-related protein 1"/>
    <property type="match status" value="1"/>
</dbReference>
<keyword evidence="7" id="KW-0472">Membrane</keyword>
<dbReference type="PRINTS" id="PR00261">
    <property type="entry name" value="LDLRECEPTOR"/>
</dbReference>
<evidence type="ECO:0000256" key="5">
    <source>
        <dbReference type="ARBA" id="ARBA00022737"/>
    </source>
</evidence>
<keyword evidence="4" id="KW-0732">Signal</keyword>
<keyword evidence="3" id="KW-0812">Transmembrane</keyword>
<name>A0A7R9HTC7_9NEOP</name>
<comment type="caution">
    <text evidence="11">Lacks conserved residue(s) required for the propagation of feature annotation.</text>
</comment>
<dbReference type="SUPFAM" id="SSF57424">
    <property type="entry name" value="LDL receptor-like module"/>
    <property type="match status" value="4"/>
</dbReference>
<dbReference type="InterPro" id="IPR002172">
    <property type="entry name" value="LDrepeatLR_classA_rpt"/>
</dbReference>
<evidence type="ECO:0000256" key="1">
    <source>
        <dbReference type="ARBA" id="ARBA00004167"/>
    </source>
</evidence>
<feature type="disulfide bond" evidence="11">
    <location>
        <begin position="234"/>
        <end position="249"/>
    </location>
</feature>
<dbReference type="FunFam" id="4.10.400.10:FF:000045">
    <property type="entry name" value="Low-density lipoprotein receptor-related protein 2"/>
    <property type="match status" value="1"/>
</dbReference>
<evidence type="ECO:0000256" key="11">
    <source>
        <dbReference type="PROSITE-ProRule" id="PRU00124"/>
    </source>
</evidence>
<feature type="disulfide bond" evidence="11">
    <location>
        <begin position="82"/>
        <end position="100"/>
    </location>
</feature>
<dbReference type="InterPro" id="IPR023415">
    <property type="entry name" value="LDLR_class-A_CS"/>
</dbReference>
<organism evidence="12">
    <name type="scientific">Timema monikensis</name>
    <dbReference type="NCBI Taxonomy" id="170555"/>
    <lineage>
        <taxon>Eukaryota</taxon>
        <taxon>Metazoa</taxon>
        <taxon>Ecdysozoa</taxon>
        <taxon>Arthropoda</taxon>
        <taxon>Hexapoda</taxon>
        <taxon>Insecta</taxon>
        <taxon>Pterygota</taxon>
        <taxon>Neoptera</taxon>
        <taxon>Polyneoptera</taxon>
        <taxon>Phasmatodea</taxon>
        <taxon>Timematodea</taxon>
        <taxon>Timematoidea</taxon>
        <taxon>Timematidae</taxon>
        <taxon>Timema</taxon>
    </lineage>
</organism>
<accession>A0A7R9HTC7</accession>
<evidence type="ECO:0000256" key="4">
    <source>
        <dbReference type="ARBA" id="ARBA00022729"/>
    </source>
</evidence>
<dbReference type="PANTHER" id="PTHR22722">
    <property type="entry name" value="LOW-DENSITY LIPOPROTEIN RECEPTOR-RELATED PROTEIN 2-RELATED"/>
    <property type="match status" value="1"/>
</dbReference>
<dbReference type="SMART" id="SM00192">
    <property type="entry name" value="LDLa"/>
    <property type="match status" value="4"/>
</dbReference>
<dbReference type="EMBL" id="OB795241">
    <property type="protein sequence ID" value="CAD7431909.1"/>
    <property type="molecule type" value="Genomic_DNA"/>
</dbReference>
<feature type="disulfide bond" evidence="11">
    <location>
        <begin position="94"/>
        <end position="109"/>
    </location>
</feature>
<dbReference type="Gene3D" id="4.10.400.10">
    <property type="entry name" value="Low-density Lipoprotein Receptor"/>
    <property type="match status" value="4"/>
</dbReference>
<dbReference type="Pfam" id="PF00057">
    <property type="entry name" value="Ldl_recept_a"/>
    <property type="match status" value="4"/>
</dbReference>
<feature type="disulfide bond" evidence="11">
    <location>
        <begin position="138"/>
        <end position="153"/>
    </location>
</feature>
<feature type="disulfide bond" evidence="11">
    <location>
        <begin position="222"/>
        <end position="240"/>
    </location>
</feature>
<keyword evidence="8 11" id="KW-1015">Disulfide bond</keyword>
<feature type="disulfide bond" evidence="11">
    <location>
        <begin position="75"/>
        <end position="87"/>
    </location>
</feature>
<keyword evidence="10" id="KW-0325">Glycoprotein</keyword>
<dbReference type="FunFam" id="4.10.400.10:FF:000062">
    <property type="entry name" value="Terribly reduced optic lobes, isoform AI"/>
    <property type="match status" value="1"/>
</dbReference>
<evidence type="ECO:0000256" key="2">
    <source>
        <dbReference type="ARBA" id="ARBA00004308"/>
    </source>
</evidence>
<feature type="disulfide bond" evidence="11">
    <location>
        <begin position="158"/>
        <end position="170"/>
    </location>
</feature>
<dbReference type="AlphaFoldDB" id="A0A7R9HTC7"/>
<dbReference type="PROSITE" id="PS01209">
    <property type="entry name" value="LDLRA_1"/>
    <property type="match status" value="2"/>
</dbReference>
<dbReference type="InterPro" id="IPR036055">
    <property type="entry name" value="LDL_receptor-like_sf"/>
</dbReference>
<feature type="disulfide bond" evidence="11">
    <location>
        <begin position="215"/>
        <end position="227"/>
    </location>
</feature>
<keyword evidence="9" id="KW-0675">Receptor</keyword>
<dbReference type="GO" id="GO:0012505">
    <property type="term" value="C:endomembrane system"/>
    <property type="evidence" value="ECO:0007669"/>
    <property type="project" value="UniProtKB-SubCell"/>
</dbReference>
<reference evidence="12" key="1">
    <citation type="submission" date="2020-11" db="EMBL/GenBank/DDBJ databases">
        <authorList>
            <person name="Tran Van P."/>
        </authorList>
    </citation>
    <scope>NUCLEOTIDE SEQUENCE</scope>
</reference>
<evidence type="ECO:0000256" key="8">
    <source>
        <dbReference type="ARBA" id="ARBA00023157"/>
    </source>
</evidence>
<evidence type="ECO:0000256" key="6">
    <source>
        <dbReference type="ARBA" id="ARBA00022989"/>
    </source>
</evidence>
<evidence type="ECO:0000256" key="3">
    <source>
        <dbReference type="ARBA" id="ARBA00022692"/>
    </source>
</evidence>
<evidence type="ECO:0000313" key="12">
    <source>
        <dbReference type="EMBL" id="CAD7431909.1"/>
    </source>
</evidence>
<dbReference type="CDD" id="cd00112">
    <property type="entry name" value="LDLa"/>
    <property type="match status" value="4"/>
</dbReference>
<proteinExistence type="predicted"/>
<evidence type="ECO:0000256" key="7">
    <source>
        <dbReference type="ARBA" id="ARBA00023136"/>
    </source>
</evidence>